<dbReference type="EMBL" id="JACHBC010000009">
    <property type="protein sequence ID" value="MBB5562800.1"/>
    <property type="molecule type" value="Genomic_DNA"/>
</dbReference>
<evidence type="ECO:0000313" key="2">
    <source>
        <dbReference type="Proteomes" id="UP000528824"/>
    </source>
</evidence>
<evidence type="ECO:0000313" key="1">
    <source>
        <dbReference type="EMBL" id="MBB5562800.1"/>
    </source>
</evidence>
<reference evidence="1 2" key="1">
    <citation type="submission" date="2020-08" db="EMBL/GenBank/DDBJ databases">
        <title>Genomic Encyclopedia of Type Strains, Phase IV (KMG-V): Genome sequencing to study the core and pangenomes of soil and plant-associated prokaryotes.</title>
        <authorList>
            <person name="Whitman W."/>
        </authorList>
    </citation>
    <scope>NUCLEOTIDE SEQUENCE [LARGE SCALE GENOMIC DNA]</scope>
    <source>
        <strain evidence="1 2">SEMIA 4034</strain>
    </source>
</reference>
<dbReference type="AlphaFoldDB" id="A0A7W9CWU3"/>
<proteinExistence type="predicted"/>
<name>A0A7W9CWU3_9HYPH</name>
<comment type="caution">
    <text evidence="1">The sequence shown here is derived from an EMBL/GenBank/DDBJ whole genome shotgun (WGS) entry which is preliminary data.</text>
</comment>
<sequence length="76" mass="8102">MADGLGGAESASPFKGVKHDLLADAPTLVAWGYGNRLEQDIAASGFKTAETTDRSVLGCNKGYPPDRFDVMTPRQM</sequence>
<accession>A0A7W9CWU3</accession>
<organism evidence="1 2">
    <name type="scientific">Rhizobium lentis</name>
    <dbReference type="NCBI Taxonomy" id="1138194"/>
    <lineage>
        <taxon>Bacteria</taxon>
        <taxon>Pseudomonadati</taxon>
        <taxon>Pseudomonadota</taxon>
        <taxon>Alphaproteobacteria</taxon>
        <taxon>Hyphomicrobiales</taxon>
        <taxon>Rhizobiaceae</taxon>
        <taxon>Rhizobium/Agrobacterium group</taxon>
        <taxon>Rhizobium</taxon>
    </lineage>
</organism>
<keyword evidence="2" id="KW-1185">Reference proteome</keyword>
<dbReference type="Proteomes" id="UP000528824">
    <property type="component" value="Unassembled WGS sequence"/>
</dbReference>
<gene>
    <name evidence="1" type="ORF">GGI59_004489</name>
</gene>
<protein>
    <submittedName>
        <fullName evidence="1">Uncharacterized protein</fullName>
    </submittedName>
</protein>